<dbReference type="GO" id="GO:0004663">
    <property type="term" value="F:Rab geranylgeranyltransferase activity"/>
    <property type="evidence" value="ECO:0007669"/>
    <property type="project" value="UniProtKB-UniRule"/>
</dbReference>
<dbReference type="AlphaFoldDB" id="A0A7S0JGG3"/>
<dbReference type="FunFam" id="1.25.40.120:FF:000035">
    <property type="entry name" value="Geranylgeranyl transferase type-2 subunit alpha"/>
    <property type="match status" value="1"/>
</dbReference>
<gene>
    <name evidence="10" type="ORF">CLEP1334_LOCUS26404</name>
</gene>
<evidence type="ECO:0000256" key="3">
    <source>
        <dbReference type="ARBA" id="ARBA00014772"/>
    </source>
</evidence>
<proteinExistence type="inferred from homology"/>
<organism evidence="10">
    <name type="scientific">Calcidiscus leptoporus</name>
    <dbReference type="NCBI Taxonomy" id="127549"/>
    <lineage>
        <taxon>Eukaryota</taxon>
        <taxon>Haptista</taxon>
        <taxon>Haptophyta</taxon>
        <taxon>Prymnesiophyceae</taxon>
        <taxon>Coccolithales</taxon>
        <taxon>Calcidiscaceae</taxon>
        <taxon>Calcidiscus</taxon>
    </lineage>
</organism>
<dbReference type="GO" id="GO:0005968">
    <property type="term" value="C:Rab-protein geranylgeranyltransferase complex"/>
    <property type="evidence" value="ECO:0007669"/>
    <property type="project" value="TreeGrafter"/>
</dbReference>
<dbReference type="Gene3D" id="1.25.40.120">
    <property type="entry name" value="Protein prenylyltransferase"/>
    <property type="match status" value="1"/>
</dbReference>
<evidence type="ECO:0000256" key="9">
    <source>
        <dbReference type="RuleBase" id="RU367120"/>
    </source>
</evidence>
<keyword evidence="5 9" id="KW-0808">Transferase</keyword>
<comment type="catalytic activity">
    <reaction evidence="8 9">
        <text>geranylgeranyl diphosphate + L-cysteinyl-[protein] = S-geranylgeranyl-L-cysteinyl-[protein] + diphosphate</text>
        <dbReference type="Rhea" id="RHEA:21240"/>
        <dbReference type="Rhea" id="RHEA-COMP:10131"/>
        <dbReference type="Rhea" id="RHEA-COMP:11537"/>
        <dbReference type="ChEBI" id="CHEBI:29950"/>
        <dbReference type="ChEBI" id="CHEBI:33019"/>
        <dbReference type="ChEBI" id="CHEBI:57533"/>
        <dbReference type="ChEBI" id="CHEBI:86021"/>
        <dbReference type="EC" id="2.5.1.60"/>
    </reaction>
</comment>
<name>A0A7S0JGG3_9EUKA</name>
<evidence type="ECO:0000256" key="7">
    <source>
        <dbReference type="ARBA" id="ARBA00031267"/>
    </source>
</evidence>
<dbReference type="PANTHER" id="PTHR11129:SF2">
    <property type="entry name" value="GERANYLGERANYL TRANSFERASE TYPE-2 SUBUNIT ALPHA"/>
    <property type="match status" value="1"/>
</dbReference>
<keyword evidence="4 9" id="KW-0637">Prenyltransferase</keyword>
<evidence type="ECO:0000256" key="6">
    <source>
        <dbReference type="ARBA" id="ARBA00022737"/>
    </source>
</evidence>
<evidence type="ECO:0000256" key="1">
    <source>
        <dbReference type="ARBA" id="ARBA00006734"/>
    </source>
</evidence>
<evidence type="ECO:0000256" key="8">
    <source>
        <dbReference type="ARBA" id="ARBA00047658"/>
    </source>
</evidence>
<protein>
    <recommendedName>
        <fullName evidence="3 9">Geranylgeranyl transferase type-2 subunit alpha</fullName>
        <ecNumber evidence="2 9">2.5.1.60</ecNumber>
    </recommendedName>
    <alternativeName>
        <fullName evidence="7 9">Geranylgeranyl transferase type II subunit alpha</fullName>
    </alternativeName>
</protein>
<dbReference type="EMBL" id="HBER01052796">
    <property type="protein sequence ID" value="CAD8551114.1"/>
    <property type="molecule type" value="Transcribed_RNA"/>
</dbReference>
<comment type="similarity">
    <text evidence="1 9">Belongs to the protein prenyltransferase subunit alpha family.</text>
</comment>
<evidence type="ECO:0000313" key="10">
    <source>
        <dbReference type="EMBL" id="CAD8551114.1"/>
    </source>
</evidence>
<evidence type="ECO:0000256" key="5">
    <source>
        <dbReference type="ARBA" id="ARBA00022679"/>
    </source>
</evidence>
<dbReference type="PROSITE" id="PS51147">
    <property type="entry name" value="PFTA"/>
    <property type="match status" value="4"/>
</dbReference>
<dbReference type="EC" id="2.5.1.60" evidence="2 9"/>
<accession>A0A7S0JGG3</accession>
<dbReference type="PANTHER" id="PTHR11129">
    <property type="entry name" value="PROTEIN FARNESYLTRANSFERASE ALPHA SUBUNIT/RAB GERANYLGERANYL TRANSFERASE ALPHA SUBUNIT"/>
    <property type="match status" value="1"/>
</dbReference>
<dbReference type="Pfam" id="PF01239">
    <property type="entry name" value="PPTA"/>
    <property type="match status" value="4"/>
</dbReference>
<comment type="function">
    <text evidence="9">Catalyzes the transfer of a geranyl-geranyl moiety from geranyl-geranyl pyrophosphate to cysteines occuring in specific C-terminal amino acid sequences.</text>
</comment>
<reference evidence="10" key="1">
    <citation type="submission" date="2021-01" db="EMBL/GenBank/DDBJ databases">
        <authorList>
            <person name="Corre E."/>
            <person name="Pelletier E."/>
            <person name="Niang G."/>
            <person name="Scheremetjew M."/>
            <person name="Finn R."/>
            <person name="Kale V."/>
            <person name="Holt S."/>
            <person name="Cochrane G."/>
            <person name="Meng A."/>
            <person name="Brown T."/>
            <person name="Cohen L."/>
        </authorList>
    </citation>
    <scope>NUCLEOTIDE SEQUENCE</scope>
    <source>
        <strain evidence="10">RCC1130</strain>
    </source>
</reference>
<keyword evidence="6" id="KW-0677">Repeat</keyword>
<dbReference type="InterPro" id="IPR002088">
    <property type="entry name" value="Prenyl_trans_a"/>
</dbReference>
<sequence>MATMWNFRRQILQHLHPDPVADEKLAARRAASEVEFKLTQECLMSNPKSYPVWFHRMWVLEWGECSWQWKTDLKLTAKMLALDDRNFHCWTYRRFVVRQASVPLTDELAFTMGKINANFSNYSAWHYRSKLLPQLYKPATDTDQDRFECVLREELALLRNAFFTAPEDQSAWFYHRWLLAQLEERLGTATTAMLETLQEELNMLNELLELEPDCKWPLATVSFIAKKLSLPADTRLAQLKMLQSIDPMRSQHYKHQLTLASG</sequence>
<evidence type="ECO:0000256" key="4">
    <source>
        <dbReference type="ARBA" id="ARBA00022602"/>
    </source>
</evidence>
<dbReference type="SUPFAM" id="SSF48439">
    <property type="entry name" value="Protein prenylyltransferase"/>
    <property type="match status" value="1"/>
</dbReference>
<dbReference type="GO" id="GO:0097354">
    <property type="term" value="P:prenylation"/>
    <property type="evidence" value="ECO:0007669"/>
    <property type="project" value="UniProtKB-UniRule"/>
</dbReference>
<evidence type="ECO:0000256" key="2">
    <source>
        <dbReference type="ARBA" id="ARBA00012656"/>
    </source>
</evidence>